<keyword evidence="2" id="KW-0812">Transmembrane</keyword>
<dbReference type="EMBL" id="BMKR01000011">
    <property type="protein sequence ID" value="GGF83969.1"/>
    <property type="molecule type" value="Genomic_DNA"/>
</dbReference>
<dbReference type="RefSeq" id="WP_189026358.1">
    <property type="nucleotide sequence ID" value="NZ_BMKR01000011.1"/>
</dbReference>
<name>A0A917FHR1_9BACL</name>
<sequence>MSTHSGAKIAQQMYTRERRGVYRSTEGFDTVSKSGSLDNNFVKKILHPFCLYDAPAELAMRGEKSEAAYPAALHLFHTETNETVIGQSRYLAADFTGQRSAFFAHNFVVPASRADDIVQRYGDYLHADFAGSYTGELGGTLPELEAIPASRRTSRLDSMAVLRSLGIGEELFKALLQAVMMSVSSKKKIYVALDVPVEELSIRAAELTEVLLGVLPFEFRRRLGVITYANEPKSRKYIHLTFVEKGALRPGDRSIEKDFTFDLASGRTGNADLGDGRQPYAELAWKLLARGAGGLDDFGRFADSILSVEQGERILSLAAYNELAVFYEIGQGNETLYADNKTAVLGGLLSYLQAEGALASRVRLNDLFLERFDREYDLIRQKGLLVPAVMESFKEYFILPGHHYKVKIVDYFINGMLNSRAAGREDILNTAFGIIESNDELSAAFFKRVLAQPVFRKQLFEPYMEIRLAAAAKAADIMGFVLHWGRFLPEALQQSFIQENTKEYLLEKLQKEPNPVAAVSAMHEMVDKAEKGLRKGALLHPSALSLLQELADAADRFLLNRLSLQEMTQEQLLEISFLRYPKRAGDWQPPLDLITKQKANALRAAYRWFGEESPEVGIFAELTPQELDDVQLLGRRWLKEAGSPEPFERLPLAFYYSSRREGGPLDYDALLELVKRKAGTDKETVYRFLAWSQSSPLFKASGKKLWPGYRRAILKYFTNSDREAFKSRDFRKSYVEAAGPALQTVYNEARSQLASPLARWFSRSRFRLLMSGSIVGVVLIAAIIIFSMLRPDDKDAALAPQPSPVPSGQAPVRASLLSEGGAAAGSRLLFVFSSAEECASFKPAEISVTTGDKAAVMYQVASTTGSCQVPSPGAAGAGGTGVSGTGEPGEASGSEAVTEDSAGGAGTDQETDAGTAGVNGGADETAAAGGDGGGGETAGAGNNAGGTGDVDGPAATDGSSGDPANADTNAEGAAGDAGSTNAAATDAPGATPGPTPAAGGTAPATAKLAKPAHEVIVVLEPKAVLAPGSMITAGKYTLMVEPGPSAAPTAEPGTESGADPSAAASPEATPK</sequence>
<feature type="transmembrane region" description="Helical" evidence="2">
    <location>
        <begin position="768"/>
        <end position="789"/>
    </location>
</feature>
<dbReference type="Pfam" id="PF20014">
    <property type="entry name" value="GAP1-M"/>
    <property type="match status" value="1"/>
</dbReference>
<reference evidence="5" key="2">
    <citation type="submission" date="2020-09" db="EMBL/GenBank/DDBJ databases">
        <authorList>
            <person name="Sun Q."/>
            <person name="Zhou Y."/>
        </authorList>
    </citation>
    <scope>NUCLEOTIDE SEQUENCE</scope>
    <source>
        <strain evidence="5">CGMCC 1.16134</strain>
    </source>
</reference>
<organism evidence="5 6">
    <name type="scientific">Paenibacillus albidus</name>
    <dbReference type="NCBI Taxonomy" id="2041023"/>
    <lineage>
        <taxon>Bacteria</taxon>
        <taxon>Bacillati</taxon>
        <taxon>Bacillota</taxon>
        <taxon>Bacilli</taxon>
        <taxon>Bacillales</taxon>
        <taxon>Paenibacillaceae</taxon>
        <taxon>Paenibacillus</taxon>
    </lineage>
</organism>
<feature type="region of interest" description="Disordered" evidence="1">
    <location>
        <begin position="865"/>
        <end position="1008"/>
    </location>
</feature>
<evidence type="ECO:0000313" key="6">
    <source>
        <dbReference type="Proteomes" id="UP000637643"/>
    </source>
</evidence>
<feature type="domain" description="GTPase-associated protein 1 N-terminal" evidence="3">
    <location>
        <begin position="9"/>
        <end position="147"/>
    </location>
</feature>
<feature type="region of interest" description="Disordered" evidence="1">
    <location>
        <begin position="1040"/>
        <end position="1071"/>
    </location>
</feature>
<protein>
    <recommendedName>
        <fullName evidence="7">Glycosyltransferase</fullName>
    </recommendedName>
</protein>
<accession>A0A917FHR1</accession>
<feature type="domain" description="GTPase-associated protein 1 middle" evidence="4">
    <location>
        <begin position="162"/>
        <end position="264"/>
    </location>
</feature>
<dbReference type="InterPro" id="IPR045402">
    <property type="entry name" value="GAP1-N2"/>
</dbReference>
<evidence type="ECO:0008006" key="7">
    <source>
        <dbReference type="Google" id="ProtNLM"/>
    </source>
</evidence>
<dbReference type="Proteomes" id="UP000637643">
    <property type="component" value="Unassembled WGS sequence"/>
</dbReference>
<dbReference type="Pfam" id="PF20013">
    <property type="entry name" value="GAP1-N2"/>
    <property type="match status" value="1"/>
</dbReference>
<feature type="compositionally biased region" description="Gly residues" evidence="1">
    <location>
        <begin position="875"/>
        <end position="887"/>
    </location>
</feature>
<dbReference type="InterPro" id="IPR045401">
    <property type="entry name" value="GAP1-M"/>
</dbReference>
<evidence type="ECO:0000259" key="4">
    <source>
        <dbReference type="Pfam" id="PF20014"/>
    </source>
</evidence>
<keyword evidence="2" id="KW-1133">Transmembrane helix</keyword>
<reference evidence="5" key="1">
    <citation type="journal article" date="2014" name="Int. J. Syst. Evol. Microbiol.">
        <title>Complete genome sequence of Corynebacterium casei LMG S-19264T (=DSM 44701T), isolated from a smear-ripened cheese.</title>
        <authorList>
            <consortium name="US DOE Joint Genome Institute (JGI-PGF)"/>
            <person name="Walter F."/>
            <person name="Albersmeier A."/>
            <person name="Kalinowski J."/>
            <person name="Ruckert C."/>
        </authorList>
    </citation>
    <scope>NUCLEOTIDE SEQUENCE</scope>
    <source>
        <strain evidence="5">CGMCC 1.16134</strain>
    </source>
</reference>
<feature type="compositionally biased region" description="Gly residues" evidence="1">
    <location>
        <begin position="929"/>
        <end position="949"/>
    </location>
</feature>
<evidence type="ECO:0000256" key="1">
    <source>
        <dbReference type="SAM" id="MobiDB-lite"/>
    </source>
</evidence>
<keyword evidence="2" id="KW-0472">Membrane</keyword>
<proteinExistence type="predicted"/>
<evidence type="ECO:0000256" key="2">
    <source>
        <dbReference type="SAM" id="Phobius"/>
    </source>
</evidence>
<keyword evidence="6" id="KW-1185">Reference proteome</keyword>
<dbReference type="AlphaFoldDB" id="A0A917FHR1"/>
<evidence type="ECO:0000313" key="5">
    <source>
        <dbReference type="EMBL" id="GGF83969.1"/>
    </source>
</evidence>
<evidence type="ECO:0000259" key="3">
    <source>
        <dbReference type="Pfam" id="PF20013"/>
    </source>
</evidence>
<feature type="compositionally biased region" description="Low complexity" evidence="1">
    <location>
        <begin position="972"/>
        <end position="1006"/>
    </location>
</feature>
<gene>
    <name evidence="5" type="ORF">GCM10010912_31460</name>
</gene>
<comment type="caution">
    <text evidence="5">The sequence shown here is derived from an EMBL/GenBank/DDBJ whole genome shotgun (WGS) entry which is preliminary data.</text>
</comment>